<dbReference type="Gene3D" id="3.40.50.300">
    <property type="entry name" value="P-loop containing nucleotide triphosphate hydrolases"/>
    <property type="match status" value="1"/>
</dbReference>
<dbReference type="InterPro" id="IPR051309">
    <property type="entry name" value="ABCF_ATPase"/>
</dbReference>
<dbReference type="EMBL" id="POTX01000180">
    <property type="protein sequence ID" value="PZF91033.1"/>
    <property type="molecule type" value="Genomic_DNA"/>
</dbReference>
<dbReference type="InterPro" id="IPR003439">
    <property type="entry name" value="ABC_transporter-like_ATP-bd"/>
</dbReference>
<dbReference type="GO" id="GO:0016887">
    <property type="term" value="F:ATP hydrolysis activity"/>
    <property type="evidence" value="ECO:0007669"/>
    <property type="project" value="InterPro"/>
</dbReference>
<gene>
    <name evidence="2" type="ORF">C1I93_22105</name>
</gene>
<dbReference type="GO" id="GO:0005524">
    <property type="term" value="F:ATP binding"/>
    <property type="evidence" value="ECO:0007669"/>
    <property type="project" value="InterPro"/>
</dbReference>
<dbReference type="Proteomes" id="UP000248627">
    <property type="component" value="Unassembled WGS sequence"/>
</dbReference>
<name>A0A2W2DEC9_9ACTN</name>
<feature type="non-terminal residue" evidence="2">
    <location>
        <position position="141"/>
    </location>
</feature>
<sequence>MCCPAPRRAEEQTVNNLELKSAQSWGAELPAGHRAHVRADGVRVVLGGRVVLSDVSVTVSARSRLAIVGENGRGKTTLLHVLAGVTGPDQGTVARAGTIGLAGQALAARHGETVGTLVEAATWESRRAVRALDDAAAALTE</sequence>
<comment type="caution">
    <text evidence="2">The sequence shown here is derived from an EMBL/GenBank/DDBJ whole genome shotgun (WGS) entry which is preliminary data.</text>
</comment>
<protein>
    <submittedName>
        <fullName evidence="2">ABC transporter</fullName>
    </submittedName>
</protein>
<dbReference type="Pfam" id="PF00005">
    <property type="entry name" value="ABC_tran"/>
    <property type="match status" value="1"/>
</dbReference>
<dbReference type="PANTHER" id="PTHR42855">
    <property type="entry name" value="ABC TRANSPORTER ATP-BINDING SUBUNIT"/>
    <property type="match status" value="1"/>
</dbReference>
<dbReference type="PANTHER" id="PTHR42855:SF1">
    <property type="entry name" value="ABC TRANSPORTER DOMAIN-CONTAINING PROTEIN"/>
    <property type="match status" value="1"/>
</dbReference>
<evidence type="ECO:0000313" key="2">
    <source>
        <dbReference type="EMBL" id="PZF91033.1"/>
    </source>
</evidence>
<keyword evidence="3" id="KW-1185">Reference proteome</keyword>
<dbReference type="SUPFAM" id="SSF52540">
    <property type="entry name" value="P-loop containing nucleoside triphosphate hydrolases"/>
    <property type="match status" value="1"/>
</dbReference>
<reference evidence="2 3" key="1">
    <citation type="submission" date="2018-01" db="EMBL/GenBank/DDBJ databases">
        <title>Draft genome sequence of Jishengella endophytica.</title>
        <authorList>
            <person name="Sahin N."/>
            <person name="Ay H."/>
            <person name="Saygin H."/>
        </authorList>
    </citation>
    <scope>NUCLEOTIDE SEQUENCE [LARGE SCALE GENOMIC DNA]</scope>
    <source>
        <strain evidence="2 3">DSM 45430</strain>
    </source>
</reference>
<accession>A0A2W2DEC9</accession>
<evidence type="ECO:0000259" key="1">
    <source>
        <dbReference type="Pfam" id="PF00005"/>
    </source>
</evidence>
<dbReference type="AlphaFoldDB" id="A0A2W2DEC9"/>
<organism evidence="2 3">
    <name type="scientific">Micromonospora endophytica</name>
    <dbReference type="NCBI Taxonomy" id="515350"/>
    <lineage>
        <taxon>Bacteria</taxon>
        <taxon>Bacillati</taxon>
        <taxon>Actinomycetota</taxon>
        <taxon>Actinomycetes</taxon>
        <taxon>Micromonosporales</taxon>
        <taxon>Micromonosporaceae</taxon>
        <taxon>Micromonospora</taxon>
    </lineage>
</organism>
<evidence type="ECO:0000313" key="3">
    <source>
        <dbReference type="Proteomes" id="UP000248627"/>
    </source>
</evidence>
<proteinExistence type="predicted"/>
<feature type="domain" description="ABC transporter" evidence="1">
    <location>
        <begin position="52"/>
        <end position="97"/>
    </location>
</feature>
<dbReference type="InterPro" id="IPR027417">
    <property type="entry name" value="P-loop_NTPase"/>
</dbReference>